<evidence type="ECO:0000313" key="2">
    <source>
        <dbReference type="EMBL" id="PQL57104.1"/>
    </source>
</evidence>
<evidence type="ECO:0000313" key="3">
    <source>
        <dbReference type="Proteomes" id="UP000238899"/>
    </source>
</evidence>
<sequence length="355" mass="41109">MVNPVLSIIVAAYNAETTIKQVIDSVYSQNVDTSLYELIIINDGSQDKTGELLDTLASAYPDMCLVIHHIPNGGVCNARNYGMFIARGEYVTFMDSDDYYGESILSSFFEKYNQHPQLDFWKYGAVEHYIEHGESLRDKVNDVVDFLSSDATDILRMALEMEYIPLFGYVWNGFYKRSIIEEHHIQFSSEYIMEDFMFSFEYLTYAKSMGTIPHVYYHYMLDLDKTSLSKKWEPKYYEMYRLKVQTIHQYMVNVGIDDAQCYQLLSALYVKYMYSALERMGAVSSIAGKYTWLQQLWQDDVYKAMQPHMKGGASLIGVLSGLLKYKWNLGIIACTECISFVRHRLKGLFAKIKSN</sequence>
<keyword evidence="3" id="KW-1185">Reference proteome</keyword>
<reference evidence="2 3" key="1">
    <citation type="journal article" date="2018" name="Int. J. Syst. Evol. Microbiol.">
        <title>Veillonella infantium sp. nov., an anaerobic, Gram-stain-negative coccus isolated from tongue biofilm of a Thai child.</title>
        <authorList>
            <person name="Mashima I."/>
            <person name="Liao Y.C."/>
            <person name="Miyakawa H."/>
            <person name="Theodorea C.F."/>
            <person name="Thawboon B."/>
            <person name="Thaweboon S."/>
            <person name="Scannapieco F.A."/>
            <person name="Nakazawa F."/>
        </authorList>
    </citation>
    <scope>NUCLEOTIDE SEQUENCE [LARGE SCALE GENOMIC DNA]</scope>
    <source>
        <strain evidence="2 3">T11011-4</strain>
    </source>
</reference>
<dbReference type="Pfam" id="PF00535">
    <property type="entry name" value="Glycos_transf_2"/>
    <property type="match status" value="1"/>
</dbReference>
<dbReference type="PANTHER" id="PTHR22916">
    <property type="entry name" value="GLYCOSYLTRANSFERASE"/>
    <property type="match status" value="1"/>
</dbReference>
<dbReference type="Gene3D" id="3.90.550.10">
    <property type="entry name" value="Spore Coat Polysaccharide Biosynthesis Protein SpsA, Chain A"/>
    <property type="match status" value="1"/>
</dbReference>
<comment type="caution">
    <text evidence="2">The sequence shown here is derived from an EMBL/GenBank/DDBJ whole genome shotgun (WGS) entry which is preliminary data.</text>
</comment>
<dbReference type="InterPro" id="IPR029044">
    <property type="entry name" value="Nucleotide-diphossugar_trans"/>
</dbReference>
<dbReference type="Proteomes" id="UP000238899">
    <property type="component" value="Unassembled WGS sequence"/>
</dbReference>
<dbReference type="SUPFAM" id="SSF53448">
    <property type="entry name" value="Nucleotide-diphospho-sugar transferases"/>
    <property type="match status" value="1"/>
</dbReference>
<name>A0ABX5C0T4_9FIRM</name>
<dbReference type="CDD" id="cd00761">
    <property type="entry name" value="Glyco_tranf_GTA_type"/>
    <property type="match status" value="1"/>
</dbReference>
<dbReference type="InterPro" id="IPR001173">
    <property type="entry name" value="Glyco_trans_2-like"/>
</dbReference>
<gene>
    <name evidence="2" type="ORF">VCHSUH03_09380</name>
</gene>
<dbReference type="EMBL" id="PPDD01000015">
    <property type="protein sequence ID" value="PQL57104.1"/>
    <property type="molecule type" value="Genomic_DNA"/>
</dbReference>
<proteinExistence type="predicted"/>
<accession>A0ABX5C0T4</accession>
<evidence type="ECO:0000259" key="1">
    <source>
        <dbReference type="Pfam" id="PF00535"/>
    </source>
</evidence>
<organism evidence="2 3">
    <name type="scientific">Veillonella infantium</name>
    <dbReference type="NCBI Taxonomy" id="1911679"/>
    <lineage>
        <taxon>Bacteria</taxon>
        <taxon>Bacillati</taxon>
        <taxon>Bacillota</taxon>
        <taxon>Negativicutes</taxon>
        <taxon>Veillonellales</taxon>
        <taxon>Veillonellaceae</taxon>
        <taxon>Veillonella</taxon>
    </lineage>
</organism>
<protein>
    <recommendedName>
        <fullName evidence="1">Glycosyltransferase 2-like domain-containing protein</fullName>
    </recommendedName>
</protein>
<feature type="domain" description="Glycosyltransferase 2-like" evidence="1">
    <location>
        <begin position="7"/>
        <end position="116"/>
    </location>
</feature>
<dbReference type="PANTHER" id="PTHR22916:SF3">
    <property type="entry name" value="UDP-GLCNAC:BETAGAL BETA-1,3-N-ACETYLGLUCOSAMINYLTRANSFERASE-LIKE PROTEIN 1"/>
    <property type="match status" value="1"/>
</dbReference>